<dbReference type="EMBL" id="HG994357">
    <property type="protein sequence ID" value="CAF2122180.1"/>
    <property type="molecule type" value="Genomic_DNA"/>
</dbReference>
<protein>
    <submittedName>
        <fullName evidence="2">(rape) hypothetical protein</fullName>
    </submittedName>
</protein>
<accession>A0A816V6G3</accession>
<feature type="region of interest" description="Disordered" evidence="1">
    <location>
        <begin position="54"/>
        <end position="100"/>
    </location>
</feature>
<evidence type="ECO:0000256" key="1">
    <source>
        <dbReference type="SAM" id="MobiDB-lite"/>
    </source>
</evidence>
<name>A0A816V6G3_BRANA</name>
<gene>
    <name evidence="2" type="ORF">DARMORV10_A03P16720.1</name>
</gene>
<reference evidence="2" key="1">
    <citation type="submission" date="2021-01" db="EMBL/GenBank/DDBJ databases">
        <authorList>
            <consortium name="Genoscope - CEA"/>
            <person name="William W."/>
        </authorList>
    </citation>
    <scope>NUCLEOTIDE SEQUENCE</scope>
</reference>
<dbReference type="Proteomes" id="UP001295469">
    <property type="component" value="Chromosome A03"/>
</dbReference>
<evidence type="ECO:0000313" key="2">
    <source>
        <dbReference type="EMBL" id="CAF2122180.1"/>
    </source>
</evidence>
<proteinExistence type="predicted"/>
<dbReference type="AlphaFoldDB" id="A0A816V6G3"/>
<feature type="compositionally biased region" description="Basic and acidic residues" evidence="1">
    <location>
        <begin position="66"/>
        <end position="97"/>
    </location>
</feature>
<sequence length="113" mass="12350">MYVMLLNRYTQVIYGGKKNIHVGERRKLGEELGVARDNVVAELGIEEADRLVETLDGGGRGSGSECHPEASAEEKEVERNGETVGSKESRGDEKDDGCGMIHVGDRSISVIRF</sequence>
<organism evidence="2">
    <name type="scientific">Brassica napus</name>
    <name type="common">Rape</name>
    <dbReference type="NCBI Taxonomy" id="3708"/>
    <lineage>
        <taxon>Eukaryota</taxon>
        <taxon>Viridiplantae</taxon>
        <taxon>Streptophyta</taxon>
        <taxon>Embryophyta</taxon>
        <taxon>Tracheophyta</taxon>
        <taxon>Spermatophyta</taxon>
        <taxon>Magnoliopsida</taxon>
        <taxon>eudicotyledons</taxon>
        <taxon>Gunneridae</taxon>
        <taxon>Pentapetalae</taxon>
        <taxon>rosids</taxon>
        <taxon>malvids</taxon>
        <taxon>Brassicales</taxon>
        <taxon>Brassicaceae</taxon>
        <taxon>Brassiceae</taxon>
        <taxon>Brassica</taxon>
    </lineage>
</organism>